<dbReference type="InterPro" id="IPR036736">
    <property type="entry name" value="ACP-like_sf"/>
</dbReference>
<dbReference type="InterPro" id="IPR020845">
    <property type="entry name" value="AMP-binding_CS"/>
</dbReference>
<dbReference type="Pfam" id="PF08659">
    <property type="entry name" value="KR"/>
    <property type="match status" value="1"/>
</dbReference>
<dbReference type="GO" id="GO:0031177">
    <property type="term" value="F:phosphopantetheine binding"/>
    <property type="evidence" value="ECO:0007669"/>
    <property type="project" value="InterPro"/>
</dbReference>
<dbReference type="InterPro" id="IPR009081">
    <property type="entry name" value="PP-bd_ACP"/>
</dbReference>
<dbReference type="GO" id="GO:0044550">
    <property type="term" value="P:secondary metabolite biosynthetic process"/>
    <property type="evidence" value="ECO:0007669"/>
    <property type="project" value="TreeGrafter"/>
</dbReference>
<dbReference type="Proteomes" id="UP000520592">
    <property type="component" value="Unassembled WGS sequence"/>
</dbReference>
<dbReference type="SMART" id="SM00825">
    <property type="entry name" value="PKS_KS"/>
    <property type="match status" value="1"/>
</dbReference>
<dbReference type="InterPro" id="IPR057326">
    <property type="entry name" value="KR_dom"/>
</dbReference>
<dbReference type="InterPro" id="IPR014030">
    <property type="entry name" value="Ketoacyl_synth_N"/>
</dbReference>
<dbReference type="InterPro" id="IPR042099">
    <property type="entry name" value="ANL_N_sf"/>
</dbReference>
<organism evidence="8 9">
    <name type="scientific">Pseudomonas gingeri</name>
    <dbReference type="NCBI Taxonomy" id="117681"/>
    <lineage>
        <taxon>Bacteria</taxon>
        <taxon>Pseudomonadati</taxon>
        <taxon>Pseudomonadota</taxon>
        <taxon>Gammaproteobacteria</taxon>
        <taxon>Pseudomonadales</taxon>
        <taxon>Pseudomonadaceae</taxon>
        <taxon>Pseudomonas</taxon>
    </lineage>
</organism>
<dbReference type="InterPro" id="IPR016039">
    <property type="entry name" value="Thiolase-like"/>
</dbReference>
<dbReference type="CDD" id="cd12117">
    <property type="entry name" value="A_NRPS_Srf_like"/>
    <property type="match status" value="1"/>
</dbReference>
<dbReference type="Gene3D" id="3.40.50.12780">
    <property type="entry name" value="N-terminal domain of ligase-like"/>
    <property type="match status" value="1"/>
</dbReference>
<feature type="domain" description="Carrier" evidence="6">
    <location>
        <begin position="2719"/>
        <end position="2794"/>
    </location>
</feature>
<comment type="similarity">
    <text evidence="2">Belongs to the short-chain dehydrogenases/reductases (SDR) family.</text>
</comment>
<evidence type="ECO:0000256" key="4">
    <source>
        <dbReference type="ARBA" id="ARBA00022553"/>
    </source>
</evidence>
<evidence type="ECO:0000256" key="2">
    <source>
        <dbReference type="ARBA" id="ARBA00006484"/>
    </source>
</evidence>
<dbReference type="Pfam" id="PF00975">
    <property type="entry name" value="Thioesterase"/>
    <property type="match status" value="1"/>
</dbReference>
<evidence type="ECO:0000256" key="3">
    <source>
        <dbReference type="ARBA" id="ARBA00022450"/>
    </source>
</evidence>
<dbReference type="Gene3D" id="3.40.47.10">
    <property type="match status" value="1"/>
</dbReference>
<dbReference type="Gene3D" id="3.40.50.980">
    <property type="match status" value="2"/>
</dbReference>
<dbReference type="Pfam" id="PF13193">
    <property type="entry name" value="AMP-binding_C"/>
    <property type="match status" value="1"/>
</dbReference>
<dbReference type="NCBIfam" id="TIGR01733">
    <property type="entry name" value="AA-adenyl-dom"/>
    <property type="match status" value="1"/>
</dbReference>
<feature type="domain" description="Carrier" evidence="6">
    <location>
        <begin position="524"/>
        <end position="601"/>
    </location>
</feature>
<evidence type="ECO:0000256" key="5">
    <source>
        <dbReference type="ARBA" id="ARBA00022679"/>
    </source>
</evidence>
<protein>
    <submittedName>
        <fullName evidence="8">Amino acid adenylation domain-containing protein</fullName>
    </submittedName>
</protein>
<dbReference type="Pfam" id="PF00501">
    <property type="entry name" value="AMP-binding"/>
    <property type="match status" value="2"/>
</dbReference>
<dbReference type="Gene3D" id="3.40.50.1820">
    <property type="entry name" value="alpha/beta hydrolase"/>
    <property type="match status" value="1"/>
</dbReference>
<dbReference type="GO" id="GO:0016746">
    <property type="term" value="F:acyltransferase activity"/>
    <property type="evidence" value="ECO:0007669"/>
    <property type="project" value="InterPro"/>
</dbReference>
<dbReference type="InterPro" id="IPR001242">
    <property type="entry name" value="Condensation_dom"/>
</dbReference>
<dbReference type="InterPro" id="IPR045851">
    <property type="entry name" value="AMP-bd_C_sf"/>
</dbReference>
<dbReference type="Pfam" id="PF00668">
    <property type="entry name" value="Condensation"/>
    <property type="match status" value="1"/>
</dbReference>
<dbReference type="SMART" id="SM00822">
    <property type="entry name" value="PKS_KR"/>
    <property type="match status" value="1"/>
</dbReference>
<dbReference type="PANTHER" id="PTHR45527">
    <property type="entry name" value="NONRIBOSOMAL PEPTIDE SYNTHETASE"/>
    <property type="match status" value="1"/>
</dbReference>
<dbReference type="PROSITE" id="PS50075">
    <property type="entry name" value="CARRIER"/>
    <property type="match status" value="3"/>
</dbReference>
<dbReference type="Gene3D" id="3.30.559.30">
    <property type="entry name" value="Nonribosomal peptide synthetase, condensation domain"/>
    <property type="match status" value="1"/>
</dbReference>
<evidence type="ECO:0000259" key="6">
    <source>
        <dbReference type="PROSITE" id="PS50075"/>
    </source>
</evidence>
<dbReference type="CDD" id="cd08953">
    <property type="entry name" value="KR_2_SDR_x"/>
    <property type="match status" value="1"/>
</dbReference>
<dbReference type="SUPFAM" id="SSF52777">
    <property type="entry name" value="CoA-dependent acyltransferases"/>
    <property type="match status" value="2"/>
</dbReference>
<dbReference type="InterPro" id="IPR001031">
    <property type="entry name" value="Thioesterase"/>
</dbReference>
<dbReference type="SMART" id="SM00823">
    <property type="entry name" value="PKS_PP"/>
    <property type="match status" value="3"/>
</dbReference>
<dbReference type="InterPro" id="IPR025110">
    <property type="entry name" value="AMP-bd_C"/>
</dbReference>
<dbReference type="SUPFAM" id="SSF51735">
    <property type="entry name" value="NAD(P)-binding Rossmann-fold domains"/>
    <property type="match status" value="2"/>
</dbReference>
<feature type="domain" description="Carrier" evidence="6">
    <location>
        <begin position="1573"/>
        <end position="1647"/>
    </location>
</feature>
<keyword evidence="4" id="KW-0597">Phosphoprotein</keyword>
<dbReference type="InterPro" id="IPR014031">
    <property type="entry name" value="Ketoacyl_synth_C"/>
</dbReference>
<dbReference type="InterPro" id="IPR032821">
    <property type="entry name" value="PKS_assoc"/>
</dbReference>
<reference evidence="8 9" key="1">
    <citation type="submission" date="2020-04" db="EMBL/GenBank/DDBJ databases">
        <title>Molecular characterization of pseudomonads from Agaricus bisporus reveal novel blotch 2 pathogens in Western Europe.</title>
        <authorList>
            <person name="Taparia T."/>
            <person name="Krijger M."/>
            <person name="Haynes E."/>
            <person name="Elpinstone J.G."/>
            <person name="Noble R."/>
            <person name="Van Der Wolf J."/>
        </authorList>
    </citation>
    <scope>NUCLEOTIDE SEQUENCE [LARGE SCALE GENOMIC DNA]</scope>
    <source>
        <strain evidence="8 9">IPO3737</strain>
    </source>
</reference>
<dbReference type="InterPro" id="IPR010071">
    <property type="entry name" value="AA_adenyl_dom"/>
</dbReference>
<dbReference type="Gene3D" id="3.30.559.10">
    <property type="entry name" value="Chloramphenicol acetyltransferase-like domain"/>
    <property type="match status" value="1"/>
</dbReference>
<feature type="domain" description="Ketosynthase family 3 (KS3)" evidence="7">
    <location>
        <begin position="1666"/>
        <end position="2075"/>
    </location>
</feature>
<dbReference type="Gene3D" id="3.40.50.720">
    <property type="entry name" value="NAD(P)-binding Rossmann-like Domain"/>
    <property type="match status" value="1"/>
</dbReference>
<comment type="cofactor">
    <cofactor evidence="1">
        <name>pantetheine 4'-phosphate</name>
        <dbReference type="ChEBI" id="CHEBI:47942"/>
    </cofactor>
</comment>
<dbReference type="SUPFAM" id="SSF53474">
    <property type="entry name" value="alpha/beta-Hydrolases"/>
    <property type="match status" value="1"/>
</dbReference>
<dbReference type="Gene3D" id="1.10.1200.10">
    <property type="entry name" value="ACP-like"/>
    <property type="match status" value="3"/>
</dbReference>
<dbReference type="Pfam" id="PF02801">
    <property type="entry name" value="Ketoacyl-synt_C"/>
    <property type="match status" value="1"/>
</dbReference>
<dbReference type="InterPro" id="IPR013968">
    <property type="entry name" value="PKS_KR"/>
</dbReference>
<dbReference type="Pfam" id="PF00550">
    <property type="entry name" value="PP-binding"/>
    <property type="match status" value="3"/>
</dbReference>
<dbReference type="Pfam" id="PF16197">
    <property type="entry name" value="KAsynt_C_assoc"/>
    <property type="match status" value="1"/>
</dbReference>
<keyword evidence="5" id="KW-0808">Transferase</keyword>
<proteinExistence type="inferred from homology"/>
<dbReference type="RefSeq" id="WP_177056890.1">
    <property type="nucleotide sequence ID" value="NZ_JACAPS010000011.1"/>
</dbReference>
<dbReference type="SUPFAM" id="SSF53901">
    <property type="entry name" value="Thiolase-like"/>
    <property type="match status" value="1"/>
</dbReference>
<accession>A0A7Y7YCV9</accession>
<dbReference type="GO" id="GO:0043041">
    <property type="term" value="P:amino acid activation for nonribosomal peptide biosynthetic process"/>
    <property type="evidence" value="ECO:0007669"/>
    <property type="project" value="TreeGrafter"/>
</dbReference>
<dbReference type="InterPro" id="IPR020806">
    <property type="entry name" value="PKS_PP-bd"/>
</dbReference>
<dbReference type="InterPro" id="IPR036291">
    <property type="entry name" value="NAD(P)-bd_dom_sf"/>
</dbReference>
<dbReference type="CDD" id="cd00833">
    <property type="entry name" value="PKS"/>
    <property type="match status" value="1"/>
</dbReference>
<dbReference type="Gene3D" id="3.30.300.30">
    <property type="match status" value="2"/>
</dbReference>
<dbReference type="InterPro" id="IPR020841">
    <property type="entry name" value="PKS_Beta-ketoAc_synthase_dom"/>
</dbReference>
<dbReference type="GO" id="GO:0005737">
    <property type="term" value="C:cytoplasm"/>
    <property type="evidence" value="ECO:0007669"/>
    <property type="project" value="TreeGrafter"/>
</dbReference>
<dbReference type="Pfam" id="PF00109">
    <property type="entry name" value="ketoacyl-synt"/>
    <property type="match status" value="1"/>
</dbReference>
<dbReference type="InterPro" id="IPR000873">
    <property type="entry name" value="AMP-dep_synth/lig_dom"/>
</dbReference>
<dbReference type="PROSITE" id="PS00012">
    <property type="entry name" value="PHOSPHOPANTETHEINE"/>
    <property type="match status" value="2"/>
</dbReference>
<dbReference type="InterPro" id="IPR023213">
    <property type="entry name" value="CAT-like_dom_sf"/>
</dbReference>
<keyword evidence="3" id="KW-0596">Phosphopantetheine</keyword>
<dbReference type="SUPFAM" id="SSF47336">
    <property type="entry name" value="ACP-like"/>
    <property type="match status" value="3"/>
</dbReference>
<dbReference type="InterPro" id="IPR029058">
    <property type="entry name" value="AB_hydrolase_fold"/>
</dbReference>
<dbReference type="PANTHER" id="PTHR45527:SF1">
    <property type="entry name" value="FATTY ACID SYNTHASE"/>
    <property type="match status" value="1"/>
</dbReference>
<dbReference type="PROSITE" id="PS52004">
    <property type="entry name" value="KS3_2"/>
    <property type="match status" value="1"/>
</dbReference>
<sequence length="3067" mass="334714">MDSVQQSRTQQDSQQPAVPATLLGRFARQVTASPQALAVIDRQTRLSYAELAAASERIAHGLLARGVRPEQSLALCMPRSWRWLAALLGALKVGAVVVPLDRASPPPRRTRMLEDSACVGLLVDEPFADLPASLWQAEVAVLLDTPATRTLPPTKAPAEVSFLFYTSGSTGTPKAVEVGELGILRLAQSGGYIEIRPGERFACLSNPAFDAISFELWAPLLNGGTCVMIADEELLDARRLAQVLETQAVATLFMTVSLFNTLSQEYPRCFASLRQVLIGGEQISAVAVRDWYRANPHSACRIFNVYGPTECTTFALCHPISRDFEGATVPIGRPLPDTGVLLLDEQQRPVTPGTPGELYLTGSGVARGYRQRPEETARCFVLLPGADGQPRVHYRTGDRGRENEAGLIEYIGRVDRQVKVRGFRIEPGEVEQRILDYPGVAQAYVCTRRQAAEDHQLLAFIVPRDELDPVGFDAHLRTQLPAYMRPQQLFLLERLPLTANGKVDRVRLLEQGGQPWRAPRATVVEETPTLSWLLEQARALLGQPQLGGEDDWLRSGGDSLKALRLRSAVRRQWRVELSMAQLLEDNFAGLAEAIATPQEHPALYPPAPPPSLSPRLPATTEQRRLWLLQQREPGSTAYNVPLVLRLPAGIELETVSLALAQLVARHPALRTAFESGPEGLDQVVAEQGSTCQTFARGQFTEDNWTAFAALIFATPFDLRSPTLFQSWLLPFADGSARLLLHLHHSVVDGWSLNLLFDDLLTLYSDILHGRTAAERADRLTPLEFSQWQGQWSIAPHYRQQRRALAQFHREQPEASPALLPQRSDAGSDARHYRQALETEQCLALDRFCGQQRLTRFEVLFSVFAWSLHALTGLPRPRIASPVSNRPLAEFEDAVGMFANTVLIPTAVDGARSLDALLHEQTATIRQVLALQDVTLADVVEDLRLSGSQALFDFMFVLENTDFAKLDGLGEPLAFAGPLQAKCPLTLSLVEGAQGLTGEWEYQCDYFTEAQVQAAAELFRHSLDLLLQTPDKPLDTLLLPYRRRLPAASQGAAGQPPFTTVADWFEYQVRCTPDATALVAGEQRLSYGRLNQLADTLAATLREDPAVPAPGVAPGSVLLFLDTSVEHIVALLALAKLNLTAVPLDPGYPQVVLRQVLGQSQAHCLLFSNTTEAALEGLGDHAIARHRVQLDAPARPFNRVPHQGERPLYMLFTSGSTGTPKGVQVADRTLCNLLQWQRGEGGLAARARTLQFSMLSFDVSFQEIFSTLCGGGCYHLIKPGWRQDAAALLKYLQDAGIERLFLPCVALQHLAETAVNRGLYPTRLREVVTAGEQLLCTTALREWFAGMPQASLFNHYGPSETHVVTGLRLAGAPRDWPLRAPIGRAVDNACLLLVDEHDRPLPPGTPGYLLVAGPMVARCYLGDPQLNAGRFVELPDANGATRLFYRTGDLARVDALGHLHYLGRDDQQVKLSGHRLELGQIEAALMQAPEVTGAIVTLEAEPPRLISYLQLEGMAPAAEELDRRVARELPAHVRIDAYRRVGQWPRTPSGKVDRKALAGLGELLGRSTLIEPEASSSPLERRLGQLFEAVIGRPINPQQTFFEAGATSLGLMRLHTRYNQEADLQVSMAELFEQVTPRRLAAHLSKAPATPVEPLLERDDIDQRNAHSPMAVIGMAVNVAGAADLSAFWSMVEAGGSGIELFNAEEGLVGARSQLAGMFDFDPEYFGISRQEARLMDPQQRHLLMACVQALEHAAIVPVADGPRIGLIASCGETTYFQQLLRQADAAQLPDTFQMALHHDKDFLATKAAYHLNLGGPAMSVQAACGSSLIAVHLAAALLRQGDADVMLAAGVLVDPTLTEGYRYRPQHIFSRDGQCRPFSDDASGTLGASGYGVVVLKPLARAQRDGDRIYGVIEASALNNDGHDKMSYTAPSVAGQSAVIREALDKAGLRGADIGYVEAHGTGTLLGDPIEVAALSKAFGEAPANSCALASVKSQIGHLGAAAGVVGLIRATLAVYHGVLPANLGFNRINPQIDLQHTPFHIPTEALSWPEGRRRLAGVSSFGIGGTNAHVIVGEAPASVPVVSQPVPQSLPCLLICAHSRTALQRNITAIKAYLDRFPQRHEAVLRFLQTGRRQHRWRYGLEYRPGEPWAVDEALIREVPLSSRRWQARDATPQAILQAWYDGARIDWPARSAPPPWDLGPSAFDLEACRFQLSVKPPVIVSESPPELSRKPLPEWFHQRQWLRVRRLSDKSSDLRRDTLVVCANEPLDRALLDALGAVYRRVVQVRAGNGSRRLGPDRYELDPSDPQALLPLLTEVVEPQLTELDWLHALPLSVGGAVNEQSLAAAQWACLDTLGALMQAWGDSRPAKLRLWLLSWQACAVEGEINRPELGALAGACEVLPQEYPLRCHWLDLPSAHWADQAERLAVLLSDPTALPRRLAIRGDYLWQPRLIASAPPPMPETSALLPLAGTFLVLGGSGGIGSSLCEHLLQAPGRRVVLISRRGELPANLMAHRGRIDSLQADIADLARWPAVLEQLAERYGELAGVIHAAGVGAGSLVRHRDARQMDSAMAAKTLGMLAVEALIARLAPGFVLYCSSMSAMLGGAGHMDYAAASGVLDGFAHYHPDPANRCVRMGLNWDIWRERGMATTVTSSDEAHQRHLAVGLSVEEGARVFDLALAMQLPQCLVSTTAIEASRAFYPVRHQGGVTVADSLATGQGVDPAEHLHHCLCQWLGLDTLPDDASLYDLGADSLTLLDLIDEVQSRLGIGLQLSQFSHKVSLAEVLALIDASHAQDCPASNSAIDWADAVQLDIWNPGAGKEWLCLVHPVGGDVQAYRELVAALPATLGVCMIADPALQHPQLPPISLSQRAACYLAALQARFPRESFDWRLAGWSFGAWVAQAMCAAAGQMGLEQPRLYLIDPPAPDAGAELARMDERQIETVFQREFSQRWPQAGGQGLSEEMQGYRQRLTTCCKHNMTSMGTFTPPILPDTPTRVFIASQANPHGIGQGWQADELKQAWQGLLPRLSDWMTLDTDHYGIVGGRWARRIAEVIGSDGQGERHAP</sequence>
<evidence type="ECO:0000256" key="1">
    <source>
        <dbReference type="ARBA" id="ARBA00001957"/>
    </source>
</evidence>
<dbReference type="SUPFAM" id="SSF56801">
    <property type="entry name" value="Acetyl-CoA synthetase-like"/>
    <property type="match status" value="2"/>
</dbReference>
<name>A0A7Y7YCV9_9PSED</name>
<dbReference type="EMBL" id="JACAQD010000011">
    <property type="protein sequence ID" value="NWC32760.1"/>
    <property type="molecule type" value="Genomic_DNA"/>
</dbReference>
<gene>
    <name evidence="8" type="ORF">HX876_10170</name>
</gene>
<evidence type="ECO:0000259" key="7">
    <source>
        <dbReference type="PROSITE" id="PS52004"/>
    </source>
</evidence>
<dbReference type="PROSITE" id="PS00455">
    <property type="entry name" value="AMP_BINDING"/>
    <property type="match status" value="2"/>
</dbReference>
<dbReference type="Gene3D" id="2.30.38.10">
    <property type="entry name" value="Luciferase, Domain 3"/>
    <property type="match status" value="1"/>
</dbReference>
<evidence type="ECO:0000313" key="9">
    <source>
        <dbReference type="Proteomes" id="UP000520592"/>
    </source>
</evidence>
<dbReference type="InterPro" id="IPR006162">
    <property type="entry name" value="Ppantetheine_attach_site"/>
</dbReference>
<evidence type="ECO:0000313" key="8">
    <source>
        <dbReference type="EMBL" id="NWC32760.1"/>
    </source>
</evidence>
<comment type="caution">
    <text evidence="8">The sequence shown here is derived from an EMBL/GenBank/DDBJ whole genome shotgun (WGS) entry which is preliminary data.</text>
</comment>